<dbReference type="EC" id="3.2.2.31" evidence="3 13"/>
<comment type="similarity">
    <text evidence="2 13">Belongs to the Nth/MutY family.</text>
</comment>
<keyword evidence="11" id="KW-0234">DNA repair</keyword>
<dbReference type="InterPro" id="IPR015797">
    <property type="entry name" value="NUDIX_hydrolase-like_dom_sf"/>
</dbReference>
<dbReference type="FunFam" id="1.10.340.30:FF:000002">
    <property type="entry name" value="Adenine DNA glycosylase"/>
    <property type="match status" value="1"/>
</dbReference>
<accession>A0A5J4Z530</accession>
<comment type="function">
    <text evidence="13">Adenine glycosylase active on G-A mispairs.</text>
</comment>
<keyword evidence="9 13" id="KW-0408">Iron</keyword>
<keyword evidence="7 13" id="KW-0227">DNA damage</keyword>
<keyword evidence="8" id="KW-0378">Hydrolase</keyword>
<dbReference type="InterPro" id="IPR003651">
    <property type="entry name" value="Endonuclease3_FeS-loop_motif"/>
</dbReference>
<dbReference type="PANTHER" id="PTHR42944:SF1">
    <property type="entry name" value="ADENINE DNA GLYCOSYLASE"/>
    <property type="match status" value="1"/>
</dbReference>
<dbReference type="OMA" id="CRPGDFN"/>
<evidence type="ECO:0000256" key="1">
    <source>
        <dbReference type="ARBA" id="ARBA00000843"/>
    </source>
</evidence>
<dbReference type="GO" id="GO:0034039">
    <property type="term" value="F:8-oxo-7,8-dihydroguanine DNA N-glycosylase activity"/>
    <property type="evidence" value="ECO:0007669"/>
    <property type="project" value="TreeGrafter"/>
</dbReference>
<dbReference type="SMART" id="SM00478">
    <property type="entry name" value="ENDO3c"/>
    <property type="match status" value="1"/>
</dbReference>
<evidence type="ECO:0000256" key="6">
    <source>
        <dbReference type="ARBA" id="ARBA00022723"/>
    </source>
</evidence>
<evidence type="ECO:0000259" key="15">
    <source>
        <dbReference type="SMART" id="SM00478"/>
    </source>
</evidence>
<comment type="catalytic activity">
    <reaction evidence="1 13">
        <text>Hydrolyzes free adenine bases from 7,8-dihydro-8-oxoguanine:adenine mismatched double-stranded DNA, leaving an apurinic site.</text>
        <dbReference type="EC" id="3.2.2.31"/>
    </reaction>
</comment>
<evidence type="ECO:0000256" key="5">
    <source>
        <dbReference type="ARBA" id="ARBA00022485"/>
    </source>
</evidence>
<evidence type="ECO:0000256" key="7">
    <source>
        <dbReference type="ARBA" id="ARBA00022763"/>
    </source>
</evidence>
<dbReference type="Gene3D" id="1.10.1670.10">
    <property type="entry name" value="Helix-hairpin-Helix base-excision DNA repair enzymes (C-terminal)"/>
    <property type="match status" value="1"/>
</dbReference>
<dbReference type="OrthoDB" id="10248838at2759"/>
<dbReference type="InterPro" id="IPR005760">
    <property type="entry name" value="A/G_AdeGlyc_MutY"/>
</dbReference>
<dbReference type="Pfam" id="PF00730">
    <property type="entry name" value="HhH-GPD"/>
    <property type="match status" value="1"/>
</dbReference>
<feature type="compositionally biased region" description="Polar residues" evidence="14">
    <location>
        <begin position="48"/>
        <end position="57"/>
    </location>
</feature>
<dbReference type="Pfam" id="PF00633">
    <property type="entry name" value="HHH"/>
    <property type="match status" value="1"/>
</dbReference>
<evidence type="ECO:0000256" key="13">
    <source>
        <dbReference type="RuleBase" id="RU365096"/>
    </source>
</evidence>
<dbReference type="GO" id="GO:0046872">
    <property type="term" value="F:metal ion binding"/>
    <property type="evidence" value="ECO:0007669"/>
    <property type="project" value="UniProtKB-UniRule"/>
</dbReference>
<gene>
    <name evidence="16" type="ORF">FVE85_6010</name>
</gene>
<comment type="caution">
    <text evidence="16">The sequence shown here is derived from an EMBL/GenBank/DDBJ whole genome shotgun (WGS) entry which is preliminary data.</text>
</comment>
<evidence type="ECO:0000256" key="9">
    <source>
        <dbReference type="ARBA" id="ARBA00023004"/>
    </source>
</evidence>
<dbReference type="SUPFAM" id="SSF48150">
    <property type="entry name" value="DNA-glycosylase"/>
    <property type="match status" value="1"/>
</dbReference>
<protein>
    <recommendedName>
        <fullName evidence="4 13">Adenine DNA glycosylase</fullName>
        <ecNumber evidence="3 13">3.2.2.31</ecNumber>
    </recommendedName>
</protein>
<dbReference type="CDD" id="cd00056">
    <property type="entry name" value="ENDO3c"/>
    <property type="match status" value="1"/>
</dbReference>
<evidence type="ECO:0000256" key="14">
    <source>
        <dbReference type="SAM" id="MobiDB-lite"/>
    </source>
</evidence>
<dbReference type="GO" id="GO:0006284">
    <property type="term" value="P:base-excision repair"/>
    <property type="evidence" value="ECO:0007669"/>
    <property type="project" value="UniProtKB-UniRule"/>
</dbReference>
<evidence type="ECO:0000256" key="12">
    <source>
        <dbReference type="ARBA" id="ARBA00023295"/>
    </source>
</evidence>
<dbReference type="PROSITE" id="PS01155">
    <property type="entry name" value="ENDONUCLEASE_III_2"/>
    <property type="match status" value="1"/>
</dbReference>
<dbReference type="InterPro" id="IPR029119">
    <property type="entry name" value="MutY_C"/>
</dbReference>
<dbReference type="InterPro" id="IPR003265">
    <property type="entry name" value="HhH-GPD_domain"/>
</dbReference>
<feature type="domain" description="HhH-GPD" evidence="15">
    <location>
        <begin position="149"/>
        <end position="303"/>
    </location>
</feature>
<evidence type="ECO:0000256" key="4">
    <source>
        <dbReference type="ARBA" id="ARBA00022023"/>
    </source>
</evidence>
<dbReference type="NCBIfam" id="TIGR01084">
    <property type="entry name" value="mutY"/>
    <property type="match status" value="1"/>
</dbReference>
<evidence type="ECO:0000256" key="2">
    <source>
        <dbReference type="ARBA" id="ARBA00008343"/>
    </source>
</evidence>
<evidence type="ECO:0000256" key="10">
    <source>
        <dbReference type="ARBA" id="ARBA00023014"/>
    </source>
</evidence>
<dbReference type="Gene3D" id="3.90.79.10">
    <property type="entry name" value="Nucleoside Triphosphate Pyrophosphohydrolase"/>
    <property type="match status" value="1"/>
</dbReference>
<name>A0A5J4Z530_PORPP</name>
<dbReference type="SMART" id="SM00525">
    <property type="entry name" value="FES"/>
    <property type="match status" value="1"/>
</dbReference>
<evidence type="ECO:0000256" key="8">
    <source>
        <dbReference type="ARBA" id="ARBA00022801"/>
    </source>
</evidence>
<dbReference type="InterPro" id="IPR023170">
    <property type="entry name" value="HhH_base_excis_C"/>
</dbReference>
<dbReference type="EMBL" id="VRMN01000001">
    <property type="protein sequence ID" value="KAA8498425.1"/>
    <property type="molecule type" value="Genomic_DNA"/>
</dbReference>
<keyword evidence="17" id="KW-1185">Reference proteome</keyword>
<dbReference type="InterPro" id="IPR044298">
    <property type="entry name" value="MIG/MutY"/>
</dbReference>
<dbReference type="SUPFAM" id="SSF55811">
    <property type="entry name" value="Nudix"/>
    <property type="match status" value="1"/>
</dbReference>
<evidence type="ECO:0000313" key="16">
    <source>
        <dbReference type="EMBL" id="KAA8498425.1"/>
    </source>
</evidence>
<dbReference type="GO" id="GO:0035485">
    <property type="term" value="F:adenine/guanine mispair binding"/>
    <property type="evidence" value="ECO:0007669"/>
    <property type="project" value="TreeGrafter"/>
</dbReference>
<dbReference type="Gene3D" id="1.10.340.30">
    <property type="entry name" value="Hypothetical protein, domain 2"/>
    <property type="match status" value="1"/>
</dbReference>
<dbReference type="InterPro" id="IPR004036">
    <property type="entry name" value="Endonuclease-III-like_CS2"/>
</dbReference>
<dbReference type="Pfam" id="PF14815">
    <property type="entry name" value="NUDIX_4"/>
    <property type="match status" value="1"/>
</dbReference>
<organism evidence="16 17">
    <name type="scientific">Porphyridium purpureum</name>
    <name type="common">Red alga</name>
    <name type="synonym">Porphyridium cruentum</name>
    <dbReference type="NCBI Taxonomy" id="35688"/>
    <lineage>
        <taxon>Eukaryota</taxon>
        <taxon>Rhodophyta</taxon>
        <taxon>Bangiophyceae</taxon>
        <taxon>Porphyridiales</taxon>
        <taxon>Porphyridiaceae</taxon>
        <taxon>Porphyridium</taxon>
    </lineage>
</organism>
<reference evidence="17" key="1">
    <citation type="journal article" date="2019" name="Nat. Commun.">
        <title>Expansion of phycobilisome linker gene families in mesophilic red algae.</title>
        <authorList>
            <person name="Lee J."/>
            <person name="Kim D."/>
            <person name="Bhattacharya D."/>
            <person name="Yoon H.S."/>
        </authorList>
    </citation>
    <scope>NUCLEOTIDE SEQUENCE [LARGE SCALE GENOMIC DNA]</scope>
    <source>
        <strain evidence="17">CCMP 1328</strain>
    </source>
</reference>
<dbReference type="InterPro" id="IPR011257">
    <property type="entry name" value="DNA_glycosylase"/>
</dbReference>
<dbReference type="Proteomes" id="UP000324585">
    <property type="component" value="Unassembled WGS sequence"/>
</dbReference>
<comment type="cofactor">
    <cofactor evidence="13">
        <name>[4Fe-4S] cluster</name>
        <dbReference type="ChEBI" id="CHEBI:49883"/>
    </cofactor>
    <text evidence="13">Binds 1 [4Fe-4S] cluster.</text>
</comment>
<dbReference type="GO" id="GO:0000701">
    <property type="term" value="F:purine-specific mismatch base pair DNA N-glycosylase activity"/>
    <property type="evidence" value="ECO:0007669"/>
    <property type="project" value="UniProtKB-EC"/>
</dbReference>
<sequence>MRFFPCGLVSGAQCCQMLCQCTSRYRHRSGLLYLAFVRSTYSMAPQTRSRSVASQVRTAAEKKAPPAKTQTRAKKSKILSDAKRRQVKTLEVPSAVDVSVEQGLADHVQRNLLGWYDRNFRALPWRTPPGEKAASNASNAYAIWVSEIMLQQTQVGTVVDYFARWMQRFPTVIALAGASLDEVNGVWAGLGYYRRSKMLHEGAQYVTDVHQGQIPTTYEQLLKIPGIGPYTAAAIASIAFNQCNAAVDGNVIRVISRLLCVGHVAANSTQGAKLFQQLATEMMKGLESRPGDYNQALMDLGATICTPRAPKCSACPLQAQCRAYKEAQSAPEVDVSLILKYPNKTRKAKAREETLLCCIVVGKDGHFLVTQRPDKGLLAGLWEFPAVVDHNTTTEDINSRLLDLLNRIGCGLDPKAFDLQDTPGVPTIRALGNFVHVFSHIRQTVMVWAVEVPEKALGSSLGVSGETPRRWVHESKLADLAMSTQMRKVFQLFKSTNT</sequence>
<dbReference type="PANTHER" id="PTHR42944">
    <property type="entry name" value="ADENINE DNA GLYCOSYLASE"/>
    <property type="match status" value="1"/>
</dbReference>
<dbReference type="AlphaFoldDB" id="A0A5J4Z530"/>
<keyword evidence="5" id="KW-0004">4Fe-4S</keyword>
<feature type="region of interest" description="Disordered" evidence="14">
    <location>
        <begin position="48"/>
        <end position="82"/>
    </location>
</feature>
<evidence type="ECO:0000313" key="17">
    <source>
        <dbReference type="Proteomes" id="UP000324585"/>
    </source>
</evidence>
<keyword evidence="6" id="KW-0479">Metal-binding</keyword>
<evidence type="ECO:0000256" key="3">
    <source>
        <dbReference type="ARBA" id="ARBA00012045"/>
    </source>
</evidence>
<dbReference type="GO" id="GO:0051539">
    <property type="term" value="F:4 iron, 4 sulfur cluster binding"/>
    <property type="evidence" value="ECO:0007669"/>
    <property type="project" value="UniProtKB-UniRule"/>
</dbReference>
<proteinExistence type="inferred from homology"/>
<dbReference type="GO" id="GO:0005634">
    <property type="term" value="C:nucleus"/>
    <property type="evidence" value="ECO:0007669"/>
    <property type="project" value="TreeGrafter"/>
</dbReference>
<evidence type="ECO:0000256" key="11">
    <source>
        <dbReference type="ARBA" id="ARBA00023204"/>
    </source>
</evidence>
<keyword evidence="10" id="KW-0411">Iron-sulfur</keyword>
<dbReference type="CDD" id="cd03431">
    <property type="entry name" value="NUDIX_DNA_Glycosylase_C-MutY"/>
    <property type="match status" value="1"/>
</dbReference>
<dbReference type="InterPro" id="IPR000445">
    <property type="entry name" value="HhH_motif"/>
</dbReference>
<keyword evidence="12 13" id="KW-0326">Glycosidase</keyword>
<dbReference type="GO" id="GO:0032357">
    <property type="term" value="F:oxidized purine DNA binding"/>
    <property type="evidence" value="ECO:0007669"/>
    <property type="project" value="TreeGrafter"/>
</dbReference>
<dbReference type="GO" id="GO:0006298">
    <property type="term" value="P:mismatch repair"/>
    <property type="evidence" value="ECO:0007669"/>
    <property type="project" value="TreeGrafter"/>
</dbReference>